<dbReference type="Proteomes" id="UP001324427">
    <property type="component" value="Unassembled WGS sequence"/>
</dbReference>
<evidence type="ECO:0000313" key="3">
    <source>
        <dbReference type="Proteomes" id="UP001324427"/>
    </source>
</evidence>
<reference evidence="2 3" key="1">
    <citation type="submission" date="2021-11" db="EMBL/GenBank/DDBJ databases">
        <title>Black yeast isolated from Biological Soil Crust.</title>
        <authorList>
            <person name="Kurbessoian T."/>
        </authorList>
    </citation>
    <scope>NUCLEOTIDE SEQUENCE [LARGE SCALE GENOMIC DNA]</scope>
    <source>
        <strain evidence="2 3">CCFEE 5522</strain>
    </source>
</reference>
<dbReference type="EMBL" id="JAVFHQ010000037">
    <property type="protein sequence ID" value="KAK4542875.1"/>
    <property type="molecule type" value="Genomic_DNA"/>
</dbReference>
<proteinExistence type="predicted"/>
<feature type="domain" description="Glutaminase A central" evidence="1">
    <location>
        <begin position="7"/>
        <end position="94"/>
    </location>
</feature>
<dbReference type="PANTHER" id="PTHR31987:SF1">
    <property type="entry name" value="GLUTAMINASE A"/>
    <property type="match status" value="1"/>
</dbReference>
<keyword evidence="3" id="KW-1185">Reference proteome</keyword>
<dbReference type="AlphaFoldDB" id="A0AAV9JCK3"/>
<dbReference type="Pfam" id="PF16335">
    <property type="entry name" value="GtaA_6_Hairpin"/>
    <property type="match status" value="1"/>
</dbReference>
<comment type="caution">
    <text evidence="2">The sequence shown here is derived from an EMBL/GenBank/DDBJ whole genome shotgun (WGS) entry which is preliminary data.</text>
</comment>
<sequence>MFHPKRDEASVDSLFPYLEAGLLTQDDYALHDLGKNLNATGAWTEMQPPEESGSMLIVTLAYAQKTGGTQFLSDHYGLLNQWTPYFVKYSLYLEK</sequence>
<dbReference type="PANTHER" id="PTHR31987">
    <property type="entry name" value="GLUTAMINASE A-RELATED"/>
    <property type="match status" value="1"/>
</dbReference>
<dbReference type="InterPro" id="IPR052743">
    <property type="entry name" value="Glutaminase_GtaA"/>
</dbReference>
<accession>A0AAV9JCK3</accession>
<gene>
    <name evidence="2" type="ORF">LTR36_006064</name>
</gene>
<organism evidence="2 3">
    <name type="scientific">Oleoguttula mirabilis</name>
    <dbReference type="NCBI Taxonomy" id="1507867"/>
    <lineage>
        <taxon>Eukaryota</taxon>
        <taxon>Fungi</taxon>
        <taxon>Dikarya</taxon>
        <taxon>Ascomycota</taxon>
        <taxon>Pezizomycotina</taxon>
        <taxon>Dothideomycetes</taxon>
        <taxon>Dothideomycetidae</taxon>
        <taxon>Mycosphaerellales</taxon>
        <taxon>Teratosphaeriaceae</taxon>
        <taxon>Oleoguttula</taxon>
    </lineage>
</organism>
<dbReference type="InterPro" id="IPR032514">
    <property type="entry name" value="GtaA_central"/>
</dbReference>
<protein>
    <recommendedName>
        <fullName evidence="1">Glutaminase A central domain-containing protein</fullName>
    </recommendedName>
</protein>
<evidence type="ECO:0000259" key="1">
    <source>
        <dbReference type="Pfam" id="PF16335"/>
    </source>
</evidence>
<name>A0AAV9JCK3_9PEZI</name>
<evidence type="ECO:0000313" key="2">
    <source>
        <dbReference type="EMBL" id="KAK4542875.1"/>
    </source>
</evidence>